<dbReference type="InterPro" id="IPR000550">
    <property type="entry name" value="Hppk"/>
</dbReference>
<dbReference type="PANTHER" id="PTHR43071:SF1">
    <property type="entry name" value="2-AMINO-4-HYDROXY-6-HYDROXYMETHYLDIHYDROPTERIDINE PYROPHOSPHOKINASE"/>
    <property type="match status" value="1"/>
</dbReference>
<dbReference type="GO" id="GO:0046654">
    <property type="term" value="P:tetrahydrofolate biosynthetic process"/>
    <property type="evidence" value="ECO:0007669"/>
    <property type="project" value="UniProtKB-UniPathway"/>
</dbReference>
<evidence type="ECO:0000256" key="2">
    <source>
        <dbReference type="ARBA" id="ARBA00005051"/>
    </source>
</evidence>
<accession>A0A369ASM3</accession>
<evidence type="ECO:0000256" key="1">
    <source>
        <dbReference type="ARBA" id="ARBA00000198"/>
    </source>
</evidence>
<dbReference type="Pfam" id="PF01288">
    <property type="entry name" value="HPPK"/>
    <property type="match status" value="1"/>
</dbReference>
<keyword evidence="4" id="KW-0808">Transferase</keyword>
<dbReference type="Proteomes" id="UP000253034">
    <property type="component" value="Unassembled WGS sequence"/>
</dbReference>
<evidence type="ECO:0000256" key="5">
    <source>
        <dbReference type="ARBA" id="ARBA00022741"/>
    </source>
</evidence>
<evidence type="ECO:0000256" key="6">
    <source>
        <dbReference type="ARBA" id="ARBA00022777"/>
    </source>
</evidence>
<organism evidence="10 11">
    <name type="scientific">Anaerobacterium chartisolvens</name>
    <dbReference type="NCBI Taxonomy" id="1297424"/>
    <lineage>
        <taxon>Bacteria</taxon>
        <taxon>Bacillati</taxon>
        <taxon>Bacillota</taxon>
        <taxon>Clostridia</taxon>
        <taxon>Eubacteriales</taxon>
        <taxon>Oscillospiraceae</taxon>
        <taxon>Anaerobacterium</taxon>
    </lineage>
</organism>
<evidence type="ECO:0000256" key="8">
    <source>
        <dbReference type="ARBA" id="ARBA00022909"/>
    </source>
</evidence>
<dbReference type="GO" id="GO:0005524">
    <property type="term" value="F:ATP binding"/>
    <property type="evidence" value="ECO:0007669"/>
    <property type="project" value="UniProtKB-KW"/>
</dbReference>
<reference evidence="10 11" key="1">
    <citation type="submission" date="2018-07" db="EMBL/GenBank/DDBJ databases">
        <title>Genomic Encyclopedia of Type Strains, Phase IV (KMG-IV): sequencing the most valuable type-strain genomes for metagenomic binning, comparative biology and taxonomic classification.</title>
        <authorList>
            <person name="Goeker M."/>
        </authorList>
    </citation>
    <scope>NUCLEOTIDE SEQUENCE [LARGE SCALE GENOMIC DNA]</scope>
    <source>
        <strain evidence="10 11">DSM 27016</strain>
    </source>
</reference>
<dbReference type="UniPathway" id="UPA00077">
    <property type="reaction ID" value="UER00155"/>
</dbReference>
<dbReference type="Gene3D" id="3.30.70.560">
    <property type="entry name" value="7,8-Dihydro-6-hydroxymethylpterin-pyrophosphokinase HPPK"/>
    <property type="match status" value="1"/>
</dbReference>
<evidence type="ECO:0000256" key="7">
    <source>
        <dbReference type="ARBA" id="ARBA00022840"/>
    </source>
</evidence>
<comment type="caution">
    <text evidence="10">The sequence shown here is derived from an EMBL/GenBank/DDBJ whole genome shotgun (WGS) entry which is preliminary data.</text>
</comment>
<dbReference type="AlphaFoldDB" id="A0A369ASM3"/>
<comment type="catalytic activity">
    <reaction evidence="1">
        <text>6-hydroxymethyl-7,8-dihydropterin + ATP = (7,8-dihydropterin-6-yl)methyl diphosphate + AMP + H(+)</text>
        <dbReference type="Rhea" id="RHEA:11412"/>
        <dbReference type="ChEBI" id="CHEBI:15378"/>
        <dbReference type="ChEBI" id="CHEBI:30616"/>
        <dbReference type="ChEBI" id="CHEBI:44841"/>
        <dbReference type="ChEBI" id="CHEBI:72950"/>
        <dbReference type="ChEBI" id="CHEBI:456215"/>
        <dbReference type="EC" id="2.7.6.3"/>
    </reaction>
</comment>
<evidence type="ECO:0000256" key="4">
    <source>
        <dbReference type="ARBA" id="ARBA00022679"/>
    </source>
</evidence>
<evidence type="ECO:0000313" key="10">
    <source>
        <dbReference type="EMBL" id="RCX11266.1"/>
    </source>
</evidence>
<name>A0A369ASM3_9FIRM</name>
<proteinExistence type="predicted"/>
<evidence type="ECO:0000313" key="11">
    <source>
        <dbReference type="Proteomes" id="UP000253034"/>
    </source>
</evidence>
<dbReference type="RefSeq" id="WP_114299196.1">
    <property type="nucleotide sequence ID" value="NZ_QPJT01000026.1"/>
</dbReference>
<sequence>MGHKVYIALGSNLGERESNLRNAVEHISNIDGLTVDKLSHIYETDPVGYLEQDRFLNMVIAAATDIEPLELLGKLQGIEDRMGRTREIHWGPRTMDIDMLIYGDKKINLPCLKIPHPQMLKRAFVLIPFKDVYDCPEVLGADINKLIQSCGDRDGIKLYRKSLLTEYRLRKIFMI</sequence>
<dbReference type="CDD" id="cd00483">
    <property type="entry name" value="HPPK"/>
    <property type="match status" value="1"/>
</dbReference>
<dbReference type="SUPFAM" id="SSF55083">
    <property type="entry name" value="6-hydroxymethyl-7,8-dihydropterin pyrophosphokinase, HPPK"/>
    <property type="match status" value="1"/>
</dbReference>
<gene>
    <name evidence="10" type="ORF">DFR58_12639</name>
</gene>
<keyword evidence="11" id="KW-1185">Reference proteome</keyword>
<keyword evidence="8" id="KW-0289">Folate biosynthesis</keyword>
<feature type="domain" description="7,8-dihydro-6-hydroxymethylpterin-pyrophosphokinase" evidence="9">
    <location>
        <begin position="89"/>
        <end position="100"/>
    </location>
</feature>
<protein>
    <recommendedName>
        <fullName evidence="3">2-amino-4-hydroxy-6-hydroxymethyldihydropteridine diphosphokinase</fullName>
        <ecNumber evidence="3">2.7.6.3</ecNumber>
    </recommendedName>
</protein>
<dbReference type="GO" id="GO:0046656">
    <property type="term" value="P:folic acid biosynthetic process"/>
    <property type="evidence" value="ECO:0007669"/>
    <property type="project" value="UniProtKB-KW"/>
</dbReference>
<dbReference type="PANTHER" id="PTHR43071">
    <property type="entry name" value="2-AMINO-4-HYDROXY-6-HYDROXYMETHYLDIHYDROPTERIDINE PYROPHOSPHOKINASE"/>
    <property type="match status" value="1"/>
</dbReference>
<dbReference type="OrthoDB" id="9808041at2"/>
<keyword evidence="5" id="KW-0547">Nucleotide-binding</keyword>
<comment type="pathway">
    <text evidence="2">Cofactor biosynthesis; tetrahydrofolate biosynthesis; 2-amino-4-hydroxy-6-hydroxymethyl-7,8-dihydropteridine diphosphate from 7,8-dihydroneopterin triphosphate: step 4/4.</text>
</comment>
<dbReference type="PROSITE" id="PS00794">
    <property type="entry name" value="HPPK"/>
    <property type="match status" value="1"/>
</dbReference>
<dbReference type="GO" id="GO:0016301">
    <property type="term" value="F:kinase activity"/>
    <property type="evidence" value="ECO:0007669"/>
    <property type="project" value="UniProtKB-KW"/>
</dbReference>
<dbReference type="NCBIfam" id="TIGR01498">
    <property type="entry name" value="folK"/>
    <property type="match status" value="1"/>
</dbReference>
<keyword evidence="7" id="KW-0067">ATP-binding</keyword>
<evidence type="ECO:0000259" key="9">
    <source>
        <dbReference type="PROSITE" id="PS00794"/>
    </source>
</evidence>
<dbReference type="EC" id="2.7.6.3" evidence="3"/>
<keyword evidence="6 10" id="KW-0418">Kinase</keyword>
<evidence type="ECO:0000256" key="3">
    <source>
        <dbReference type="ARBA" id="ARBA00013253"/>
    </source>
</evidence>
<dbReference type="GO" id="GO:0003848">
    <property type="term" value="F:2-amino-4-hydroxy-6-hydroxymethyldihydropteridine diphosphokinase activity"/>
    <property type="evidence" value="ECO:0007669"/>
    <property type="project" value="UniProtKB-EC"/>
</dbReference>
<dbReference type="EMBL" id="QPJT01000026">
    <property type="protein sequence ID" value="RCX11266.1"/>
    <property type="molecule type" value="Genomic_DNA"/>
</dbReference>
<dbReference type="InterPro" id="IPR035907">
    <property type="entry name" value="Hppk_sf"/>
</dbReference>